<name>A0A9N9K411_9GLOM</name>
<evidence type="ECO:0000313" key="1">
    <source>
        <dbReference type="EMBL" id="CAG8809779.1"/>
    </source>
</evidence>
<dbReference type="OrthoDB" id="10427952at2759"/>
<dbReference type="EMBL" id="CAJVPY010045506">
    <property type="protein sequence ID" value="CAG8809779.1"/>
    <property type="molecule type" value="Genomic_DNA"/>
</dbReference>
<organism evidence="1 2">
    <name type="scientific">Dentiscutata erythropus</name>
    <dbReference type="NCBI Taxonomy" id="1348616"/>
    <lineage>
        <taxon>Eukaryota</taxon>
        <taxon>Fungi</taxon>
        <taxon>Fungi incertae sedis</taxon>
        <taxon>Mucoromycota</taxon>
        <taxon>Glomeromycotina</taxon>
        <taxon>Glomeromycetes</taxon>
        <taxon>Diversisporales</taxon>
        <taxon>Gigasporaceae</taxon>
        <taxon>Dentiscutata</taxon>
    </lineage>
</organism>
<accession>A0A9N9K411</accession>
<sequence>MFIDKKFKNPQNLKVLIPDEEKILESWIDVIPANYRWWFVDNEPYVILKHPMDGEAIYPSGLKYNGEVLLYLLAHGFLTFFKRFFQNLAKMNPGNIPLNDLLENTFDMNWFMRDGAYDLSDEMRIYL</sequence>
<reference evidence="1" key="1">
    <citation type="submission" date="2021-06" db="EMBL/GenBank/DDBJ databases">
        <authorList>
            <person name="Kallberg Y."/>
            <person name="Tangrot J."/>
            <person name="Rosling A."/>
        </authorList>
    </citation>
    <scope>NUCLEOTIDE SEQUENCE</scope>
    <source>
        <strain evidence="1">MA453B</strain>
    </source>
</reference>
<keyword evidence="2" id="KW-1185">Reference proteome</keyword>
<dbReference type="AlphaFoldDB" id="A0A9N9K411"/>
<comment type="caution">
    <text evidence="1">The sequence shown here is derived from an EMBL/GenBank/DDBJ whole genome shotgun (WGS) entry which is preliminary data.</text>
</comment>
<protein>
    <submittedName>
        <fullName evidence="1">5506_t:CDS:1</fullName>
    </submittedName>
</protein>
<gene>
    <name evidence="1" type="ORF">DERYTH_LOCUS25165</name>
</gene>
<dbReference type="Proteomes" id="UP000789405">
    <property type="component" value="Unassembled WGS sequence"/>
</dbReference>
<evidence type="ECO:0000313" key="2">
    <source>
        <dbReference type="Proteomes" id="UP000789405"/>
    </source>
</evidence>
<proteinExistence type="predicted"/>
<feature type="non-terminal residue" evidence="1">
    <location>
        <position position="127"/>
    </location>
</feature>